<organism evidence="2 3">
    <name type="scientific">Portunus trituberculatus</name>
    <name type="common">Swimming crab</name>
    <name type="synonym">Neptunus trituberculatus</name>
    <dbReference type="NCBI Taxonomy" id="210409"/>
    <lineage>
        <taxon>Eukaryota</taxon>
        <taxon>Metazoa</taxon>
        <taxon>Ecdysozoa</taxon>
        <taxon>Arthropoda</taxon>
        <taxon>Crustacea</taxon>
        <taxon>Multicrustacea</taxon>
        <taxon>Malacostraca</taxon>
        <taxon>Eumalacostraca</taxon>
        <taxon>Eucarida</taxon>
        <taxon>Decapoda</taxon>
        <taxon>Pleocyemata</taxon>
        <taxon>Brachyura</taxon>
        <taxon>Eubrachyura</taxon>
        <taxon>Portunoidea</taxon>
        <taxon>Portunidae</taxon>
        <taxon>Portuninae</taxon>
        <taxon>Portunus</taxon>
    </lineage>
</organism>
<feature type="compositionally biased region" description="Low complexity" evidence="1">
    <location>
        <begin position="44"/>
        <end position="60"/>
    </location>
</feature>
<name>A0A5B7FAI2_PORTR</name>
<dbReference type="AlphaFoldDB" id="A0A5B7FAI2"/>
<dbReference type="Proteomes" id="UP000324222">
    <property type="component" value="Unassembled WGS sequence"/>
</dbReference>
<evidence type="ECO:0000313" key="2">
    <source>
        <dbReference type="EMBL" id="MPC42269.1"/>
    </source>
</evidence>
<reference evidence="2 3" key="1">
    <citation type="submission" date="2019-05" db="EMBL/GenBank/DDBJ databases">
        <title>Another draft genome of Portunus trituberculatus and its Hox gene families provides insights of decapod evolution.</title>
        <authorList>
            <person name="Jeong J.-H."/>
            <person name="Song I."/>
            <person name="Kim S."/>
            <person name="Choi T."/>
            <person name="Kim D."/>
            <person name="Ryu S."/>
            <person name="Kim W."/>
        </authorList>
    </citation>
    <scope>NUCLEOTIDE SEQUENCE [LARGE SCALE GENOMIC DNA]</scope>
    <source>
        <tissue evidence="2">Muscle</tissue>
    </source>
</reference>
<proteinExistence type="predicted"/>
<keyword evidence="3" id="KW-1185">Reference proteome</keyword>
<accession>A0A5B7FAI2</accession>
<comment type="caution">
    <text evidence="2">The sequence shown here is derived from an EMBL/GenBank/DDBJ whole genome shotgun (WGS) entry which is preliminary data.</text>
</comment>
<gene>
    <name evidence="2" type="ORF">E2C01_035886</name>
</gene>
<feature type="region of interest" description="Disordered" evidence="1">
    <location>
        <begin position="44"/>
        <end position="130"/>
    </location>
</feature>
<sequence length="130" mass="14292">MLRQAPHHLRQARIAITPNIEFRGAANPKLFTYVPEPSVEFLTPSSLFPSRPDSSSSNTSLRQITVPASDKHDTRQPQSGGSPNSSHKNQDRCLGGTATAVAATVTGSRGQQERYTDSWPPRWSHPCTLR</sequence>
<feature type="compositionally biased region" description="Low complexity" evidence="1">
    <location>
        <begin position="95"/>
        <end position="107"/>
    </location>
</feature>
<evidence type="ECO:0000256" key="1">
    <source>
        <dbReference type="SAM" id="MobiDB-lite"/>
    </source>
</evidence>
<feature type="compositionally biased region" description="Polar residues" evidence="1">
    <location>
        <begin position="76"/>
        <end position="87"/>
    </location>
</feature>
<evidence type="ECO:0000313" key="3">
    <source>
        <dbReference type="Proteomes" id="UP000324222"/>
    </source>
</evidence>
<dbReference type="EMBL" id="VSRR010005372">
    <property type="protein sequence ID" value="MPC42269.1"/>
    <property type="molecule type" value="Genomic_DNA"/>
</dbReference>
<protein>
    <submittedName>
        <fullName evidence="2">Uncharacterized protein</fullName>
    </submittedName>
</protein>